<evidence type="ECO:0000313" key="2">
    <source>
        <dbReference type="Proteomes" id="UP001150238"/>
    </source>
</evidence>
<comment type="caution">
    <text evidence="1">The sequence shown here is derived from an EMBL/GenBank/DDBJ whole genome shotgun (WGS) entry which is preliminary data.</text>
</comment>
<reference evidence="1" key="1">
    <citation type="submission" date="2022-08" db="EMBL/GenBank/DDBJ databases">
        <authorList>
            <consortium name="DOE Joint Genome Institute"/>
            <person name="Min B."/>
            <person name="Riley R."/>
            <person name="Sierra-Patev S."/>
            <person name="Naranjo-Ortiz M."/>
            <person name="Looney B."/>
            <person name="Konkel Z."/>
            <person name="Slot J.C."/>
            <person name="Sakamoto Y."/>
            <person name="Steenwyk J.L."/>
            <person name="Rokas A."/>
            <person name="Carro J."/>
            <person name="Camarero S."/>
            <person name="Ferreira P."/>
            <person name="Molpeceres G."/>
            <person name="Ruiz-Duenas F.J."/>
            <person name="Serrano A."/>
            <person name="Henrissat B."/>
            <person name="Drula E."/>
            <person name="Hughes K.W."/>
            <person name="Mata J.L."/>
            <person name="Ishikawa N.K."/>
            <person name="Vargas-Isla R."/>
            <person name="Ushijima S."/>
            <person name="Smith C.A."/>
            <person name="Ahrendt S."/>
            <person name="Andreopoulos W."/>
            <person name="He G."/>
            <person name="Labutti K."/>
            <person name="Lipzen A."/>
            <person name="Ng V."/>
            <person name="Sandor L."/>
            <person name="Barry K."/>
            <person name="Martinez A.T."/>
            <person name="Xiao Y."/>
            <person name="Gibbons J.G."/>
            <person name="Terashima K."/>
            <person name="Hibbett D.S."/>
            <person name="Grigoriev I.V."/>
        </authorList>
    </citation>
    <scope>NUCLEOTIDE SEQUENCE</scope>
    <source>
        <strain evidence="1">Sp2 HRB7682 ss15</strain>
    </source>
</reference>
<name>A0A9W9AF15_9AGAR</name>
<sequence>MAYHCHTLVLVTIKERSEVAHLKVQLRFSVLIFLNFVAGQQNLSRSSIFPSVLTSPRGPNNTHGSLAQTSNPLPFEASIFVIVFLIRPTDSGVQHYKQKKKDILWSYRLRPSAKFPAHSALTPTEMKKAAKHLVDTILKVNSHGLPRLSSDSPEFIGDPDSVSISITSRVEVGGLMCPCNANLNVDREKGLIHTELMI</sequence>
<organism evidence="1 2">
    <name type="scientific">Lentinula lateritia</name>
    <dbReference type="NCBI Taxonomy" id="40482"/>
    <lineage>
        <taxon>Eukaryota</taxon>
        <taxon>Fungi</taxon>
        <taxon>Dikarya</taxon>
        <taxon>Basidiomycota</taxon>
        <taxon>Agaricomycotina</taxon>
        <taxon>Agaricomycetes</taxon>
        <taxon>Agaricomycetidae</taxon>
        <taxon>Agaricales</taxon>
        <taxon>Marasmiineae</taxon>
        <taxon>Omphalotaceae</taxon>
        <taxon>Lentinula</taxon>
    </lineage>
</organism>
<dbReference type="AlphaFoldDB" id="A0A9W9AF15"/>
<reference evidence="1" key="2">
    <citation type="journal article" date="2023" name="Proc. Natl. Acad. Sci. U.S.A.">
        <title>A global phylogenomic analysis of the shiitake genus Lentinula.</title>
        <authorList>
            <person name="Sierra-Patev S."/>
            <person name="Min B."/>
            <person name="Naranjo-Ortiz M."/>
            <person name="Looney B."/>
            <person name="Konkel Z."/>
            <person name="Slot J.C."/>
            <person name="Sakamoto Y."/>
            <person name="Steenwyk J.L."/>
            <person name="Rokas A."/>
            <person name="Carro J."/>
            <person name="Camarero S."/>
            <person name="Ferreira P."/>
            <person name="Molpeceres G."/>
            <person name="Ruiz-Duenas F.J."/>
            <person name="Serrano A."/>
            <person name="Henrissat B."/>
            <person name="Drula E."/>
            <person name="Hughes K.W."/>
            <person name="Mata J.L."/>
            <person name="Ishikawa N.K."/>
            <person name="Vargas-Isla R."/>
            <person name="Ushijima S."/>
            <person name="Smith C.A."/>
            <person name="Donoghue J."/>
            <person name="Ahrendt S."/>
            <person name="Andreopoulos W."/>
            <person name="He G."/>
            <person name="LaButti K."/>
            <person name="Lipzen A."/>
            <person name="Ng V."/>
            <person name="Riley R."/>
            <person name="Sandor L."/>
            <person name="Barry K."/>
            <person name="Martinez A.T."/>
            <person name="Xiao Y."/>
            <person name="Gibbons J.G."/>
            <person name="Terashima K."/>
            <person name="Grigoriev I.V."/>
            <person name="Hibbett D."/>
        </authorList>
    </citation>
    <scope>NUCLEOTIDE SEQUENCE</scope>
    <source>
        <strain evidence="1">Sp2 HRB7682 ss15</strain>
    </source>
</reference>
<gene>
    <name evidence="1" type="ORF">C8J55DRAFT_488616</name>
</gene>
<protein>
    <submittedName>
        <fullName evidence="1">Uncharacterized protein</fullName>
    </submittedName>
</protein>
<accession>A0A9W9AF15</accession>
<dbReference type="Proteomes" id="UP001150238">
    <property type="component" value="Unassembled WGS sequence"/>
</dbReference>
<evidence type="ECO:0000313" key="1">
    <source>
        <dbReference type="EMBL" id="KAJ4481376.1"/>
    </source>
</evidence>
<dbReference type="EMBL" id="JANVFS010000014">
    <property type="protein sequence ID" value="KAJ4481376.1"/>
    <property type="molecule type" value="Genomic_DNA"/>
</dbReference>
<proteinExistence type="predicted"/>